<dbReference type="Gene3D" id="2.60.120.700">
    <property type="entry name" value="Peptidase G1"/>
    <property type="match status" value="1"/>
</dbReference>
<dbReference type="SUPFAM" id="SSF49899">
    <property type="entry name" value="Concanavalin A-like lectins/glucanases"/>
    <property type="match status" value="1"/>
</dbReference>
<evidence type="ECO:0000313" key="3">
    <source>
        <dbReference type="EMBL" id="KAF8435714.1"/>
    </source>
</evidence>
<dbReference type="InterPro" id="IPR013320">
    <property type="entry name" value="ConA-like_dom_sf"/>
</dbReference>
<dbReference type="GO" id="GO:0070007">
    <property type="term" value="F:glutamic-type endopeptidase activity"/>
    <property type="evidence" value="ECO:0007669"/>
    <property type="project" value="InterPro"/>
</dbReference>
<dbReference type="Proteomes" id="UP001194468">
    <property type="component" value="Unassembled WGS sequence"/>
</dbReference>
<dbReference type="Pfam" id="PF01828">
    <property type="entry name" value="Peptidase_A4"/>
    <property type="match status" value="1"/>
</dbReference>
<evidence type="ECO:0000256" key="1">
    <source>
        <dbReference type="PIRSR" id="PIRSR600250-50"/>
    </source>
</evidence>
<dbReference type="AlphaFoldDB" id="A0AAD4GC76"/>
<reference evidence="3" key="2">
    <citation type="journal article" date="2020" name="Nat. Commun.">
        <title>Large-scale genome sequencing of mycorrhizal fungi provides insights into the early evolution of symbiotic traits.</title>
        <authorList>
            <person name="Miyauchi S."/>
            <person name="Kiss E."/>
            <person name="Kuo A."/>
            <person name="Drula E."/>
            <person name="Kohler A."/>
            <person name="Sanchez-Garcia M."/>
            <person name="Morin E."/>
            <person name="Andreopoulos B."/>
            <person name="Barry K.W."/>
            <person name="Bonito G."/>
            <person name="Buee M."/>
            <person name="Carver A."/>
            <person name="Chen C."/>
            <person name="Cichocki N."/>
            <person name="Clum A."/>
            <person name="Culley D."/>
            <person name="Crous P.W."/>
            <person name="Fauchery L."/>
            <person name="Girlanda M."/>
            <person name="Hayes R.D."/>
            <person name="Keri Z."/>
            <person name="LaButti K."/>
            <person name="Lipzen A."/>
            <person name="Lombard V."/>
            <person name="Magnuson J."/>
            <person name="Maillard F."/>
            <person name="Murat C."/>
            <person name="Nolan M."/>
            <person name="Ohm R.A."/>
            <person name="Pangilinan J."/>
            <person name="Pereira M.F."/>
            <person name="Perotto S."/>
            <person name="Peter M."/>
            <person name="Pfister S."/>
            <person name="Riley R."/>
            <person name="Sitrit Y."/>
            <person name="Stielow J.B."/>
            <person name="Szollosi G."/>
            <person name="Zifcakova L."/>
            <person name="Stursova M."/>
            <person name="Spatafora J.W."/>
            <person name="Tedersoo L."/>
            <person name="Vaario L.M."/>
            <person name="Yamada A."/>
            <person name="Yan M."/>
            <person name="Wang P."/>
            <person name="Xu J."/>
            <person name="Bruns T."/>
            <person name="Baldrian P."/>
            <person name="Vilgalys R."/>
            <person name="Dunand C."/>
            <person name="Henrissat B."/>
            <person name="Grigoriev I.V."/>
            <person name="Hibbett D."/>
            <person name="Nagy L.G."/>
            <person name="Martin F.M."/>
        </authorList>
    </citation>
    <scope>NUCLEOTIDE SEQUENCE</scope>
    <source>
        <strain evidence="3">BED1</strain>
    </source>
</reference>
<dbReference type="PANTHER" id="PTHR37536">
    <property type="entry name" value="PUTATIVE (AFU_ORTHOLOGUE AFUA_3G02970)-RELATED"/>
    <property type="match status" value="1"/>
</dbReference>
<proteinExistence type="predicted"/>
<feature type="signal peptide" evidence="2">
    <location>
        <begin position="1"/>
        <end position="19"/>
    </location>
</feature>
<name>A0AAD4GC76_BOLED</name>
<dbReference type="InterPro" id="IPR000250">
    <property type="entry name" value="Peptidase_G1"/>
</dbReference>
<dbReference type="PANTHER" id="PTHR37536:SF1">
    <property type="entry name" value="ASPERGILLOPEPSIN, PUTAITVE (AFU_ORTHOLOGUE AFUA_7G01200)"/>
    <property type="match status" value="1"/>
</dbReference>
<dbReference type="GO" id="GO:0006508">
    <property type="term" value="P:proteolysis"/>
    <property type="evidence" value="ECO:0007669"/>
    <property type="project" value="InterPro"/>
</dbReference>
<keyword evidence="2" id="KW-0732">Signal</keyword>
<feature type="chain" id="PRO_5041991160" evidence="2">
    <location>
        <begin position="20"/>
        <end position="243"/>
    </location>
</feature>
<accession>A0AAD4GC76</accession>
<comment type="caution">
    <text evidence="3">The sequence shown here is derived from an EMBL/GenBank/DDBJ whole genome shotgun (WGS) entry which is preliminary data.</text>
</comment>
<reference evidence="3" key="1">
    <citation type="submission" date="2019-10" db="EMBL/GenBank/DDBJ databases">
        <authorList>
            <consortium name="DOE Joint Genome Institute"/>
            <person name="Kuo A."/>
            <person name="Miyauchi S."/>
            <person name="Kiss E."/>
            <person name="Drula E."/>
            <person name="Kohler A."/>
            <person name="Sanchez-Garcia M."/>
            <person name="Andreopoulos B."/>
            <person name="Barry K.W."/>
            <person name="Bonito G."/>
            <person name="Buee M."/>
            <person name="Carver A."/>
            <person name="Chen C."/>
            <person name="Cichocki N."/>
            <person name="Clum A."/>
            <person name="Culley D."/>
            <person name="Crous P.W."/>
            <person name="Fauchery L."/>
            <person name="Girlanda M."/>
            <person name="Hayes R."/>
            <person name="Keri Z."/>
            <person name="LaButti K."/>
            <person name="Lipzen A."/>
            <person name="Lombard V."/>
            <person name="Magnuson J."/>
            <person name="Maillard F."/>
            <person name="Morin E."/>
            <person name="Murat C."/>
            <person name="Nolan M."/>
            <person name="Ohm R."/>
            <person name="Pangilinan J."/>
            <person name="Pereira M."/>
            <person name="Perotto S."/>
            <person name="Peter M."/>
            <person name="Riley R."/>
            <person name="Sitrit Y."/>
            <person name="Stielow B."/>
            <person name="Szollosi G."/>
            <person name="Zifcakova L."/>
            <person name="Stursova M."/>
            <person name="Spatafora J.W."/>
            <person name="Tedersoo L."/>
            <person name="Vaario L.-M."/>
            <person name="Yamada A."/>
            <person name="Yan M."/>
            <person name="Wang P."/>
            <person name="Xu J."/>
            <person name="Bruns T."/>
            <person name="Baldrian P."/>
            <person name="Vilgalys R."/>
            <person name="Henrissat B."/>
            <person name="Grigoriev I.V."/>
            <person name="Hibbett D."/>
            <person name="Nagy L.G."/>
            <person name="Martin F.M."/>
        </authorList>
    </citation>
    <scope>NUCLEOTIDE SEQUENCE</scope>
    <source>
        <strain evidence="3">BED1</strain>
    </source>
</reference>
<dbReference type="InterPro" id="IPR038656">
    <property type="entry name" value="Peptidase_G1_sf"/>
</dbReference>
<dbReference type="CDD" id="cd13426">
    <property type="entry name" value="Peptidase_G1"/>
    <property type="match status" value="1"/>
</dbReference>
<sequence>MRFNPVLISIPLFASAVLAGQIHPQTQFLHGVEKCTNTTSDSSWGGAVGHSDNGTFHSVTGSFKVPDIAGQKIGSTAVALIGIDGTGSCSDRKLQVGVIFTTTENGPVYRPAYWFGSGGMPGQFTRPLEVSAGDSIELWIGAPLHGLTGMVLYENRSKNQSAFKTFNISHQALCRQTTEWIVEYLEGYPLANFSMVSFTDAMAFAKGNQTFMPQEATIVDIQENGRVLTSVTVDNRSVTVNYV</sequence>
<gene>
    <name evidence="3" type="ORF">L210DRAFT_2504320</name>
</gene>
<feature type="active site" description="Proton acceptor" evidence="1">
    <location>
        <position position="183"/>
    </location>
</feature>
<protein>
    <submittedName>
        <fullName evidence="3">Peptidase G1</fullName>
    </submittedName>
</protein>
<dbReference type="EMBL" id="WHUW01000024">
    <property type="protein sequence ID" value="KAF8435714.1"/>
    <property type="molecule type" value="Genomic_DNA"/>
</dbReference>
<evidence type="ECO:0000256" key="2">
    <source>
        <dbReference type="SAM" id="SignalP"/>
    </source>
</evidence>
<evidence type="ECO:0000313" key="4">
    <source>
        <dbReference type="Proteomes" id="UP001194468"/>
    </source>
</evidence>
<keyword evidence="4" id="KW-1185">Reference proteome</keyword>
<organism evidence="3 4">
    <name type="scientific">Boletus edulis BED1</name>
    <dbReference type="NCBI Taxonomy" id="1328754"/>
    <lineage>
        <taxon>Eukaryota</taxon>
        <taxon>Fungi</taxon>
        <taxon>Dikarya</taxon>
        <taxon>Basidiomycota</taxon>
        <taxon>Agaricomycotina</taxon>
        <taxon>Agaricomycetes</taxon>
        <taxon>Agaricomycetidae</taxon>
        <taxon>Boletales</taxon>
        <taxon>Boletineae</taxon>
        <taxon>Boletaceae</taxon>
        <taxon>Boletoideae</taxon>
        <taxon>Boletus</taxon>
    </lineage>
</organism>